<feature type="compositionally biased region" description="Basic and acidic residues" evidence="6">
    <location>
        <begin position="111"/>
        <end position="121"/>
    </location>
</feature>
<evidence type="ECO:0000256" key="3">
    <source>
        <dbReference type="ARBA" id="ARBA00022806"/>
    </source>
</evidence>
<feature type="compositionally biased region" description="Polar residues" evidence="6">
    <location>
        <begin position="38"/>
        <end position="47"/>
    </location>
</feature>
<comment type="caution">
    <text evidence="7">The sequence shown here is derived from an EMBL/GenBank/DDBJ whole genome shotgun (WGS) entry which is preliminary data.</text>
</comment>
<keyword evidence="3" id="KW-0378">Hydrolase</keyword>
<keyword evidence="2" id="KW-0547">Nucleotide-binding</keyword>
<reference evidence="7 8" key="1">
    <citation type="journal article" date="2021" name="BMC Genomics">
        <title>Datura genome reveals duplications of psychoactive alkaloid biosynthetic genes and high mutation rate following tissue culture.</title>
        <authorList>
            <person name="Rajewski A."/>
            <person name="Carter-House D."/>
            <person name="Stajich J."/>
            <person name="Litt A."/>
        </authorList>
    </citation>
    <scope>NUCLEOTIDE SEQUENCE [LARGE SCALE GENOMIC DNA]</scope>
    <source>
        <strain evidence="7">AR-01</strain>
    </source>
</reference>
<keyword evidence="8" id="KW-1185">Reference proteome</keyword>
<name>A0ABS8WSQ4_DATST</name>
<feature type="compositionally biased region" description="Basic and acidic residues" evidence="6">
    <location>
        <begin position="48"/>
        <end position="58"/>
    </location>
</feature>
<dbReference type="InterPro" id="IPR044567">
    <property type="entry name" value="CLSY/DRD1"/>
</dbReference>
<keyword evidence="3" id="KW-0347">Helicase</keyword>
<feature type="region of interest" description="Disordered" evidence="6">
    <location>
        <begin position="1"/>
        <end position="121"/>
    </location>
</feature>
<evidence type="ECO:0000313" key="7">
    <source>
        <dbReference type="EMBL" id="MCE3215105.1"/>
    </source>
</evidence>
<organism evidence="7 8">
    <name type="scientific">Datura stramonium</name>
    <name type="common">Jimsonweed</name>
    <name type="synonym">Common thornapple</name>
    <dbReference type="NCBI Taxonomy" id="4076"/>
    <lineage>
        <taxon>Eukaryota</taxon>
        <taxon>Viridiplantae</taxon>
        <taxon>Streptophyta</taxon>
        <taxon>Embryophyta</taxon>
        <taxon>Tracheophyta</taxon>
        <taxon>Spermatophyta</taxon>
        <taxon>Magnoliopsida</taxon>
        <taxon>eudicotyledons</taxon>
        <taxon>Gunneridae</taxon>
        <taxon>Pentapetalae</taxon>
        <taxon>asterids</taxon>
        <taxon>lamiids</taxon>
        <taxon>Solanales</taxon>
        <taxon>Solanaceae</taxon>
        <taxon>Solanoideae</taxon>
        <taxon>Datureae</taxon>
        <taxon>Datura</taxon>
    </lineage>
</organism>
<feature type="compositionally biased region" description="Basic and acidic residues" evidence="6">
    <location>
        <begin position="1"/>
        <end position="20"/>
    </location>
</feature>
<feature type="compositionally biased region" description="Polar residues" evidence="6">
    <location>
        <begin position="81"/>
        <end position="90"/>
    </location>
</feature>
<sequence>MGKSEDVRNLDKREKKEDNGGRGSGPTDPDVVFIGEELNQTESWSKNSTDESESKASSDEDNDDYKDKNYRVEKHNKRRSISSSVTTFSVQKKKLKPWKLQKNSILPSDGEESKSSSEEDREFVVDSIINVDDHDKLTPPEEKKEVPVKETLPLIFLLEDEEPLPPEKEDWEKRIEDLFGEMDMCILESHIGFTNPSLLHRCRVKS</sequence>
<evidence type="ECO:0000256" key="1">
    <source>
        <dbReference type="ARBA" id="ARBA00004123"/>
    </source>
</evidence>
<evidence type="ECO:0000256" key="4">
    <source>
        <dbReference type="ARBA" id="ARBA00022840"/>
    </source>
</evidence>
<keyword evidence="5" id="KW-0539">Nucleus</keyword>
<evidence type="ECO:0000256" key="5">
    <source>
        <dbReference type="ARBA" id="ARBA00023242"/>
    </source>
</evidence>
<dbReference type="EMBL" id="JACEIK010010293">
    <property type="protein sequence ID" value="MCE3215105.1"/>
    <property type="molecule type" value="Genomic_DNA"/>
</dbReference>
<gene>
    <name evidence="7" type="ORF">HAX54_000824</name>
</gene>
<evidence type="ECO:0000256" key="6">
    <source>
        <dbReference type="SAM" id="MobiDB-lite"/>
    </source>
</evidence>
<comment type="subcellular location">
    <subcellularLocation>
        <location evidence="1">Nucleus</location>
    </subcellularLocation>
</comment>
<proteinExistence type="predicted"/>
<protein>
    <submittedName>
        <fullName evidence="7">Uncharacterized protein</fullName>
    </submittedName>
</protein>
<evidence type="ECO:0000313" key="8">
    <source>
        <dbReference type="Proteomes" id="UP000823775"/>
    </source>
</evidence>
<dbReference type="PANTHER" id="PTHR45821:SF22">
    <property type="entry name" value="ATP-DEPENDENT HELICASE"/>
    <property type="match status" value="1"/>
</dbReference>
<keyword evidence="4" id="KW-0067">ATP-binding</keyword>
<evidence type="ECO:0000256" key="2">
    <source>
        <dbReference type="ARBA" id="ARBA00022741"/>
    </source>
</evidence>
<accession>A0ABS8WSQ4</accession>
<dbReference type="Proteomes" id="UP000823775">
    <property type="component" value="Unassembled WGS sequence"/>
</dbReference>
<dbReference type="PANTHER" id="PTHR45821">
    <property type="entry name" value="SNF2 DOMAIN-CONTAINING PROTEIN CLASSY 2-RELATED"/>
    <property type="match status" value="1"/>
</dbReference>